<dbReference type="InterPro" id="IPR010985">
    <property type="entry name" value="Ribbon_hlx_hlx"/>
</dbReference>
<comment type="caution">
    <text evidence="2">The sequence shown here is derived from an EMBL/GenBank/DDBJ whole genome shotgun (WGS) entry which is preliminary data.</text>
</comment>
<dbReference type="Gene3D" id="1.10.1220.10">
    <property type="entry name" value="Met repressor-like"/>
    <property type="match status" value="1"/>
</dbReference>
<dbReference type="AlphaFoldDB" id="A0A2T4IEV6"/>
<evidence type="ECO:0000313" key="3">
    <source>
        <dbReference type="Proteomes" id="UP000241193"/>
    </source>
</evidence>
<reference evidence="2 3" key="2">
    <citation type="submission" date="2018-04" db="EMBL/GenBank/DDBJ databases">
        <title>Thauera lacus sp. nov., isolated from an saline lake in Inner Mongolia, China.</title>
        <authorList>
            <person name="Liang Q.-Y."/>
        </authorList>
    </citation>
    <scope>NUCLEOTIDE SEQUENCE [LARGE SCALE GENOMIC DNA]</scope>
    <source>
        <strain evidence="2 3">D20</strain>
    </source>
</reference>
<organism evidence="2 3">
    <name type="scientific">Pseudothauera lacus</name>
    <dbReference type="NCBI Taxonomy" id="2136175"/>
    <lineage>
        <taxon>Bacteria</taxon>
        <taxon>Pseudomonadati</taxon>
        <taxon>Pseudomonadota</taxon>
        <taxon>Betaproteobacteria</taxon>
        <taxon>Rhodocyclales</taxon>
        <taxon>Zoogloeaceae</taxon>
        <taxon>Pseudothauera</taxon>
    </lineage>
</organism>
<evidence type="ECO:0000259" key="1">
    <source>
        <dbReference type="Pfam" id="PF01402"/>
    </source>
</evidence>
<sequence length="93" mass="10934">MATQPVSVRLDEPLKARVRKLAEQHRRPMHWLMREAIEQYVVREEQREAFRKEALDAWDHYQRTGLHLTGAEADAWLAELEAGNDVEPPRVHP</sequence>
<dbReference type="RefSeq" id="WP_107493625.1">
    <property type="nucleotide sequence ID" value="NZ_PZKC01000007.1"/>
</dbReference>
<feature type="domain" description="Ribbon-helix-helix protein CopG" evidence="1">
    <location>
        <begin position="6"/>
        <end position="44"/>
    </location>
</feature>
<dbReference type="Proteomes" id="UP000241193">
    <property type="component" value="Unassembled WGS sequence"/>
</dbReference>
<name>A0A2T4IEV6_9RHOO</name>
<evidence type="ECO:0000313" key="2">
    <source>
        <dbReference type="EMBL" id="PTD96305.1"/>
    </source>
</evidence>
<proteinExistence type="predicted"/>
<dbReference type="OrthoDB" id="5298181at2"/>
<protein>
    <submittedName>
        <fullName evidence="2">CopG family transcriptional regulator</fullName>
    </submittedName>
</protein>
<dbReference type="CDD" id="cd22233">
    <property type="entry name" value="RHH_CopAso-like"/>
    <property type="match status" value="1"/>
</dbReference>
<dbReference type="SUPFAM" id="SSF47598">
    <property type="entry name" value="Ribbon-helix-helix"/>
    <property type="match status" value="1"/>
</dbReference>
<dbReference type="GO" id="GO:0006355">
    <property type="term" value="P:regulation of DNA-templated transcription"/>
    <property type="evidence" value="ECO:0007669"/>
    <property type="project" value="InterPro"/>
</dbReference>
<dbReference type="InterPro" id="IPR013321">
    <property type="entry name" value="Arc_rbn_hlx_hlx"/>
</dbReference>
<reference evidence="2 3" key="1">
    <citation type="submission" date="2018-03" db="EMBL/GenBank/DDBJ databases">
        <authorList>
            <person name="Keele B.F."/>
        </authorList>
    </citation>
    <scope>NUCLEOTIDE SEQUENCE [LARGE SCALE GENOMIC DNA]</scope>
    <source>
        <strain evidence="2 3">D20</strain>
    </source>
</reference>
<dbReference type="InterPro" id="IPR002145">
    <property type="entry name" value="CopG"/>
</dbReference>
<keyword evidence="3" id="KW-1185">Reference proteome</keyword>
<dbReference type="Pfam" id="PF01402">
    <property type="entry name" value="RHH_1"/>
    <property type="match status" value="1"/>
</dbReference>
<accession>A0A2T4IEV6</accession>
<gene>
    <name evidence="2" type="ORF">C8261_10325</name>
</gene>
<dbReference type="EMBL" id="PZKC01000007">
    <property type="protein sequence ID" value="PTD96305.1"/>
    <property type="molecule type" value="Genomic_DNA"/>
</dbReference>